<feature type="compositionally biased region" description="Basic residues" evidence="1">
    <location>
        <begin position="223"/>
        <end position="243"/>
    </location>
</feature>
<evidence type="ECO:0000313" key="2">
    <source>
        <dbReference type="EMBL" id="KZP09241.1"/>
    </source>
</evidence>
<proteinExistence type="predicted"/>
<accession>A0A166F404</accession>
<name>A0A166F404_9AGAM</name>
<feature type="region of interest" description="Disordered" evidence="1">
    <location>
        <begin position="77"/>
        <end position="111"/>
    </location>
</feature>
<gene>
    <name evidence="3" type="ORF">FIBSPDRAFT_895008</name>
    <name evidence="2" type="ORF">FIBSPDRAFT_900692</name>
</gene>
<evidence type="ECO:0000313" key="4">
    <source>
        <dbReference type="Proteomes" id="UP000076532"/>
    </source>
</evidence>
<dbReference type="EMBL" id="KV417705">
    <property type="protein sequence ID" value="KZP09241.1"/>
    <property type="molecule type" value="Genomic_DNA"/>
</dbReference>
<evidence type="ECO:0000313" key="3">
    <source>
        <dbReference type="EMBL" id="KZP16411.1"/>
    </source>
</evidence>
<organism evidence="3 4">
    <name type="scientific">Athelia psychrophila</name>
    <dbReference type="NCBI Taxonomy" id="1759441"/>
    <lineage>
        <taxon>Eukaryota</taxon>
        <taxon>Fungi</taxon>
        <taxon>Dikarya</taxon>
        <taxon>Basidiomycota</taxon>
        <taxon>Agaricomycotina</taxon>
        <taxon>Agaricomycetes</taxon>
        <taxon>Agaricomycetidae</taxon>
        <taxon>Atheliales</taxon>
        <taxon>Atheliaceae</taxon>
        <taxon>Athelia</taxon>
    </lineage>
</organism>
<evidence type="ECO:0000256" key="1">
    <source>
        <dbReference type="SAM" id="MobiDB-lite"/>
    </source>
</evidence>
<protein>
    <submittedName>
        <fullName evidence="3">Uncharacterized protein</fullName>
    </submittedName>
</protein>
<reference evidence="3 4" key="1">
    <citation type="journal article" date="2016" name="Mol. Biol. Evol.">
        <title>Comparative Genomics of Early-Diverging Mushroom-Forming Fungi Provides Insights into the Origins of Lignocellulose Decay Capabilities.</title>
        <authorList>
            <person name="Nagy L.G."/>
            <person name="Riley R."/>
            <person name="Tritt A."/>
            <person name="Adam C."/>
            <person name="Daum C."/>
            <person name="Floudas D."/>
            <person name="Sun H."/>
            <person name="Yadav J.S."/>
            <person name="Pangilinan J."/>
            <person name="Larsson K.H."/>
            <person name="Matsuura K."/>
            <person name="Barry K."/>
            <person name="Labutti K."/>
            <person name="Kuo R."/>
            <person name="Ohm R.A."/>
            <person name="Bhattacharya S.S."/>
            <person name="Shirouzu T."/>
            <person name="Yoshinaga Y."/>
            <person name="Martin F.M."/>
            <person name="Grigoriev I.V."/>
            <person name="Hibbett D.S."/>
        </authorList>
    </citation>
    <scope>NUCLEOTIDE SEQUENCE [LARGE SCALE GENOMIC DNA]</scope>
    <source>
        <strain evidence="3 4">CBS 109695</strain>
    </source>
</reference>
<dbReference type="AlphaFoldDB" id="A0A166F404"/>
<dbReference type="Proteomes" id="UP000076532">
    <property type="component" value="Unassembled WGS sequence"/>
</dbReference>
<keyword evidence="4" id="KW-1185">Reference proteome</keyword>
<feature type="region of interest" description="Disordered" evidence="1">
    <location>
        <begin position="154"/>
        <end position="282"/>
    </location>
</feature>
<dbReference type="EMBL" id="KV417593">
    <property type="protein sequence ID" value="KZP16411.1"/>
    <property type="molecule type" value="Genomic_DNA"/>
</dbReference>
<feature type="compositionally biased region" description="Low complexity" evidence="1">
    <location>
        <begin position="98"/>
        <end position="110"/>
    </location>
</feature>
<sequence>MGFPSHDPNVWLWELQDWFRDYPDYRPPPPTPVLSSAITGSHEAYCYFMERTPPQEEEEDYRYQFELLENAPHQDAWAPTASSHRDSGASVDHMYRCSPRPGSSEPESSSTMRVYDGTEENFLSFLAETSEPDADATVGGTVFSDKRWVPLSHTAPAGGTGHRQDVFDFSSTWPEKHPSNHVRSAELSATSSLTGALGPSVSKDARRSPDAIREATPPPILRKSQKVAKSSKKSRSSASKRVRFVAEVGSAMSQEHAGAPRGSRRAFHGTSERRLPNSRTSR</sequence>
<feature type="compositionally biased region" description="Basic and acidic residues" evidence="1">
    <location>
        <begin position="203"/>
        <end position="213"/>
    </location>
</feature>